<dbReference type="PIRSF" id="PIRSF005902">
    <property type="entry name" value="DNase_TatD"/>
    <property type="match status" value="1"/>
</dbReference>
<evidence type="ECO:0000256" key="2">
    <source>
        <dbReference type="ARBA" id="ARBA00022723"/>
    </source>
</evidence>
<dbReference type="RefSeq" id="WP_147798218.1">
    <property type="nucleotide sequence ID" value="NZ_VPFL01000001.1"/>
</dbReference>
<dbReference type="NCBIfam" id="TIGR00010">
    <property type="entry name" value="YchF/TatD family DNA exonuclease"/>
    <property type="match status" value="1"/>
</dbReference>
<feature type="binding site" evidence="4">
    <location>
        <position position="8"/>
    </location>
    <ligand>
        <name>a divalent metal cation</name>
        <dbReference type="ChEBI" id="CHEBI:60240"/>
        <label>1</label>
    </ligand>
</feature>
<feature type="binding site" evidence="4">
    <location>
        <position position="91"/>
    </location>
    <ligand>
        <name>a divalent metal cation</name>
        <dbReference type="ChEBI" id="CHEBI:60240"/>
        <label>1</label>
    </ligand>
</feature>
<dbReference type="GO" id="GO:0004536">
    <property type="term" value="F:DNA nuclease activity"/>
    <property type="evidence" value="ECO:0007669"/>
    <property type="project" value="InterPro"/>
</dbReference>
<feature type="binding site" evidence="4">
    <location>
        <position position="202"/>
    </location>
    <ligand>
        <name>a divalent metal cation</name>
        <dbReference type="ChEBI" id="CHEBI:60240"/>
        <label>1</label>
    </ligand>
</feature>
<sequence>MFVDSHCHLDFPELYPRIDEVLTRMREKGVGYALCISVNLERFPTVLALATRFPNLYATVGVHPDEQDARTPGVSELVELATHPKVVGIGETGLDYYRLQGDLEWQRERFRTHIRAARKCRKPLVIHTRSAAADTLRIMREEGAEEIGGVMHCFTESWDVAVAALDLNFYISFSGIVTFKNAGALKEVAQRVPLERMLIETDAPYLAPVPHRGKPNEPAYVIHVAEEIARLKGVAVRQIEDATAENFFRLFRVSPPATEQAVGLKPQ</sequence>
<name>A0A5C7EYW8_9PROT</name>
<dbReference type="FunCoup" id="A0A5C7EYW8">
    <property type="interactions" value="504"/>
</dbReference>
<dbReference type="SUPFAM" id="SSF51556">
    <property type="entry name" value="Metallo-dependent hydrolases"/>
    <property type="match status" value="1"/>
</dbReference>
<keyword evidence="3" id="KW-0378">Hydrolase</keyword>
<evidence type="ECO:0000313" key="6">
    <source>
        <dbReference type="Proteomes" id="UP000321201"/>
    </source>
</evidence>
<dbReference type="CDD" id="cd01310">
    <property type="entry name" value="TatD_DNAse"/>
    <property type="match status" value="1"/>
</dbReference>
<reference evidence="5 6" key="1">
    <citation type="submission" date="2019-08" db="EMBL/GenBank/DDBJ databases">
        <title>Pelomicrobium methylotrophicum gen. nov., sp. nov. a moderately thermophilic, facultatively anaerobic, lithoautotrophic and methylotrophic bacterium isolated from a terrestrial mud volcano.</title>
        <authorList>
            <person name="Slobodkina G.B."/>
            <person name="Merkel A.Y."/>
            <person name="Slobodkin A.I."/>
        </authorList>
    </citation>
    <scope>NUCLEOTIDE SEQUENCE [LARGE SCALE GENOMIC DNA]</scope>
    <source>
        <strain evidence="5 6">SM250</strain>
    </source>
</reference>
<gene>
    <name evidence="5" type="ORF">FR698_00500</name>
</gene>
<accession>A0A5C7EYW8</accession>
<keyword evidence="6" id="KW-1185">Reference proteome</keyword>
<dbReference type="Pfam" id="PF01026">
    <property type="entry name" value="TatD_DNase"/>
    <property type="match status" value="1"/>
</dbReference>
<dbReference type="InterPro" id="IPR015991">
    <property type="entry name" value="TatD/YcfH-like"/>
</dbReference>
<dbReference type="AlphaFoldDB" id="A0A5C7EYW8"/>
<dbReference type="FunFam" id="3.20.20.140:FF:000005">
    <property type="entry name" value="TatD family hydrolase"/>
    <property type="match status" value="1"/>
</dbReference>
<dbReference type="PANTHER" id="PTHR46124:SF2">
    <property type="entry name" value="D-AMINOACYL-TRNA DEACYLASE"/>
    <property type="match status" value="1"/>
</dbReference>
<dbReference type="Gene3D" id="3.20.20.140">
    <property type="entry name" value="Metal-dependent hydrolases"/>
    <property type="match status" value="1"/>
</dbReference>
<dbReference type="InterPro" id="IPR032466">
    <property type="entry name" value="Metal_Hydrolase"/>
</dbReference>
<feature type="binding site" evidence="4">
    <location>
        <position position="6"/>
    </location>
    <ligand>
        <name>a divalent metal cation</name>
        <dbReference type="ChEBI" id="CHEBI:60240"/>
        <label>1</label>
    </ligand>
</feature>
<feature type="binding site" evidence="4">
    <location>
        <position position="127"/>
    </location>
    <ligand>
        <name>a divalent metal cation</name>
        <dbReference type="ChEBI" id="CHEBI:60240"/>
        <label>2</label>
    </ligand>
</feature>
<dbReference type="PROSITE" id="PS01137">
    <property type="entry name" value="TATD_1"/>
    <property type="match status" value="1"/>
</dbReference>
<dbReference type="Proteomes" id="UP000321201">
    <property type="component" value="Unassembled WGS sequence"/>
</dbReference>
<dbReference type="InterPro" id="IPR018228">
    <property type="entry name" value="DNase_TatD-rel_CS"/>
</dbReference>
<dbReference type="InterPro" id="IPR001130">
    <property type="entry name" value="TatD-like"/>
</dbReference>
<comment type="similarity">
    <text evidence="1">Belongs to the metallo-dependent hydrolases superfamily. TatD-type hydrolase family.</text>
</comment>
<dbReference type="PANTHER" id="PTHR46124">
    <property type="entry name" value="D-AMINOACYL-TRNA DEACYLASE"/>
    <property type="match status" value="1"/>
</dbReference>
<evidence type="ECO:0000256" key="3">
    <source>
        <dbReference type="ARBA" id="ARBA00022801"/>
    </source>
</evidence>
<dbReference type="GO" id="GO:0016788">
    <property type="term" value="F:hydrolase activity, acting on ester bonds"/>
    <property type="evidence" value="ECO:0007669"/>
    <property type="project" value="InterPro"/>
</dbReference>
<organism evidence="5 6">
    <name type="scientific">Pelomicrobium methylotrophicum</name>
    <dbReference type="NCBI Taxonomy" id="2602750"/>
    <lineage>
        <taxon>Bacteria</taxon>
        <taxon>Pseudomonadati</taxon>
        <taxon>Pseudomonadota</taxon>
        <taxon>Hydrogenophilia</taxon>
        <taxon>Hydrogenophilia incertae sedis</taxon>
        <taxon>Pelomicrobium</taxon>
    </lineage>
</organism>
<protein>
    <submittedName>
        <fullName evidence="5">TatD family deoxyribonuclease</fullName>
    </submittedName>
</protein>
<comment type="caution">
    <text evidence="5">The sequence shown here is derived from an EMBL/GenBank/DDBJ whole genome shotgun (WGS) entry which is preliminary data.</text>
</comment>
<dbReference type="InParanoid" id="A0A5C7EYW8"/>
<keyword evidence="2 4" id="KW-0479">Metal-binding</keyword>
<evidence type="ECO:0000313" key="5">
    <source>
        <dbReference type="EMBL" id="TXF13631.1"/>
    </source>
</evidence>
<feature type="binding site" evidence="4">
    <location>
        <position position="152"/>
    </location>
    <ligand>
        <name>a divalent metal cation</name>
        <dbReference type="ChEBI" id="CHEBI:60240"/>
        <label>2</label>
    </ligand>
</feature>
<dbReference type="GO" id="GO:0046872">
    <property type="term" value="F:metal ion binding"/>
    <property type="evidence" value="ECO:0007669"/>
    <property type="project" value="UniProtKB-KW"/>
</dbReference>
<evidence type="ECO:0000256" key="1">
    <source>
        <dbReference type="ARBA" id="ARBA00009275"/>
    </source>
</evidence>
<evidence type="ECO:0000256" key="4">
    <source>
        <dbReference type="PIRSR" id="PIRSR005902-1"/>
    </source>
</evidence>
<dbReference type="GO" id="GO:0005829">
    <property type="term" value="C:cytosol"/>
    <property type="evidence" value="ECO:0007669"/>
    <property type="project" value="TreeGrafter"/>
</dbReference>
<proteinExistence type="inferred from homology"/>
<dbReference type="EMBL" id="VPFL01000001">
    <property type="protein sequence ID" value="TXF13631.1"/>
    <property type="molecule type" value="Genomic_DNA"/>
</dbReference>
<dbReference type="OrthoDB" id="5290141at2"/>